<dbReference type="SUPFAM" id="SSF51735">
    <property type="entry name" value="NAD(P)-binding Rossmann-fold domains"/>
    <property type="match status" value="1"/>
</dbReference>
<dbReference type="EMBL" id="JBHSIT010000006">
    <property type="protein sequence ID" value="MFC4910170.1"/>
    <property type="molecule type" value="Genomic_DNA"/>
</dbReference>
<evidence type="ECO:0000313" key="3">
    <source>
        <dbReference type="Proteomes" id="UP001595872"/>
    </source>
</evidence>
<feature type="domain" description="NAD-dependent epimerase/dehydratase" evidence="1">
    <location>
        <begin position="3"/>
        <end position="128"/>
    </location>
</feature>
<dbReference type="Proteomes" id="UP001595872">
    <property type="component" value="Unassembled WGS sequence"/>
</dbReference>
<evidence type="ECO:0000259" key="1">
    <source>
        <dbReference type="Pfam" id="PF01370"/>
    </source>
</evidence>
<proteinExistence type="predicted"/>
<organism evidence="2 3">
    <name type="scientific">Actinomadura gamaensis</name>
    <dbReference type="NCBI Taxonomy" id="1763541"/>
    <lineage>
        <taxon>Bacteria</taxon>
        <taxon>Bacillati</taxon>
        <taxon>Actinomycetota</taxon>
        <taxon>Actinomycetes</taxon>
        <taxon>Streptosporangiales</taxon>
        <taxon>Thermomonosporaceae</taxon>
        <taxon>Actinomadura</taxon>
    </lineage>
</organism>
<dbReference type="PANTHER" id="PTHR43245">
    <property type="entry name" value="BIFUNCTIONAL POLYMYXIN RESISTANCE PROTEIN ARNA"/>
    <property type="match status" value="1"/>
</dbReference>
<evidence type="ECO:0000313" key="2">
    <source>
        <dbReference type="EMBL" id="MFC4910170.1"/>
    </source>
</evidence>
<name>A0ABV9U3N3_9ACTN</name>
<dbReference type="PANTHER" id="PTHR43245:SF13">
    <property type="entry name" value="UDP-D-APIOSE_UDP-D-XYLOSE SYNTHASE 2"/>
    <property type="match status" value="1"/>
</dbReference>
<dbReference type="InterPro" id="IPR001509">
    <property type="entry name" value="Epimerase_deHydtase"/>
</dbReference>
<dbReference type="Pfam" id="PF01370">
    <property type="entry name" value="Epimerase"/>
    <property type="match status" value="2"/>
</dbReference>
<feature type="domain" description="NAD-dependent epimerase/dehydratase" evidence="1">
    <location>
        <begin position="167"/>
        <end position="276"/>
    </location>
</feature>
<comment type="caution">
    <text evidence="2">The sequence shown here is derived from an EMBL/GenBank/DDBJ whole genome shotgun (WGS) entry which is preliminary data.</text>
</comment>
<dbReference type="InterPro" id="IPR050177">
    <property type="entry name" value="Lipid_A_modif_metabolic_enz"/>
</dbReference>
<keyword evidence="3" id="KW-1185">Reference proteome</keyword>
<accession>A0ABV9U3N3</accession>
<gene>
    <name evidence="2" type="ORF">ACFPCY_22840</name>
</gene>
<dbReference type="InterPro" id="IPR036291">
    <property type="entry name" value="NAD(P)-bd_dom_sf"/>
</dbReference>
<dbReference type="Gene3D" id="3.40.50.720">
    <property type="entry name" value="NAD(P)-binding Rossmann-like Domain"/>
    <property type="match status" value="1"/>
</dbReference>
<dbReference type="RefSeq" id="WP_378258255.1">
    <property type="nucleotide sequence ID" value="NZ_JBHSIT010000006.1"/>
</dbReference>
<sequence>MRILVTGGSGFIGSRVVAELLTAGHEVRVLDRRLPDASGRARPPWTDVDFRHADVADGSAVASALSGVDLVCHQAAMVGRGQEILDAPAFAHSNDLGTGVLVAAMTRTGPERLVLASSVVLYGDCRYSCPEHGRVRPLRRAAADLDAGRFEPRCPSCALELVASAVEEDDLPDPPRNVYAVTKLAQELLVSAWARETGGVAVALRYHNVYGPAMPYDSPYSGVAAVFRTAVEQGVPARVYEDGLPRRDFVHVRDVAAANVAALSWEEPGFHPFNIASGEPRGIHELALALSRAGGGPAPTVTGEYRIGDVRHIFASPAKAARELGWRAAVDFRTGIEEFAAAPMRPPAG</sequence>
<reference evidence="3" key="1">
    <citation type="journal article" date="2019" name="Int. J. Syst. Evol. Microbiol.">
        <title>The Global Catalogue of Microorganisms (GCM) 10K type strain sequencing project: providing services to taxonomists for standard genome sequencing and annotation.</title>
        <authorList>
            <consortium name="The Broad Institute Genomics Platform"/>
            <consortium name="The Broad Institute Genome Sequencing Center for Infectious Disease"/>
            <person name="Wu L."/>
            <person name="Ma J."/>
        </authorList>
    </citation>
    <scope>NUCLEOTIDE SEQUENCE [LARGE SCALE GENOMIC DNA]</scope>
    <source>
        <strain evidence="3">KLKA75</strain>
    </source>
</reference>
<protein>
    <submittedName>
        <fullName evidence="2">NAD-dependent epimerase/dehydratase family protein</fullName>
    </submittedName>
</protein>